<keyword evidence="2" id="KW-1185">Reference proteome</keyword>
<dbReference type="SUPFAM" id="SSF56112">
    <property type="entry name" value="Protein kinase-like (PK-like)"/>
    <property type="match status" value="1"/>
</dbReference>
<dbReference type="RefSeq" id="WP_378251933.1">
    <property type="nucleotide sequence ID" value="NZ_JBHSIT010000001.1"/>
</dbReference>
<dbReference type="Proteomes" id="UP001595872">
    <property type="component" value="Unassembled WGS sequence"/>
</dbReference>
<accession>A0ABV9TRY8</accession>
<gene>
    <name evidence="1" type="ORF">ACFPCY_02720</name>
</gene>
<dbReference type="EMBL" id="JBHSIT010000001">
    <property type="protein sequence ID" value="MFC4906218.1"/>
    <property type="molecule type" value="Genomic_DNA"/>
</dbReference>
<organism evidence="1 2">
    <name type="scientific">Actinomadura gamaensis</name>
    <dbReference type="NCBI Taxonomy" id="1763541"/>
    <lineage>
        <taxon>Bacteria</taxon>
        <taxon>Bacillati</taxon>
        <taxon>Actinomycetota</taxon>
        <taxon>Actinomycetes</taxon>
        <taxon>Streptosporangiales</taxon>
        <taxon>Thermomonosporaceae</taxon>
        <taxon>Actinomadura</taxon>
    </lineage>
</organism>
<evidence type="ECO:0000313" key="2">
    <source>
        <dbReference type="Proteomes" id="UP001595872"/>
    </source>
</evidence>
<proteinExistence type="predicted"/>
<comment type="caution">
    <text evidence="1">The sequence shown here is derived from an EMBL/GenBank/DDBJ whole genome shotgun (WGS) entry which is preliminary data.</text>
</comment>
<evidence type="ECO:0008006" key="3">
    <source>
        <dbReference type="Google" id="ProtNLM"/>
    </source>
</evidence>
<protein>
    <recommendedName>
        <fullName evidence="3">Aminoglycoside phosphotransferase</fullName>
    </recommendedName>
</protein>
<sequence length="223" mass="25324">MAVVINGDTFVKGIRTGDDRYKGAQVLERRINPSVRHVSAPLRWAAEGEGWDLLGFEYIPGRPADYRPGSPDLPLLVNAMTAVGETVCPEVPLPLAERRWRNFSVHPDRLSGRHLLHTDWNRSNILIAAGRAHIVDWACSTRGAAWIDAASWVVLLIAAGHTPREAEEWAARVPAWKLATPEDLDLWADSQRRLWHNVLHARTPKWVIQTAHASRLWYRYRSR</sequence>
<dbReference type="InterPro" id="IPR011009">
    <property type="entry name" value="Kinase-like_dom_sf"/>
</dbReference>
<name>A0ABV9TRY8_9ACTN</name>
<reference evidence="2" key="1">
    <citation type="journal article" date="2019" name="Int. J. Syst. Evol. Microbiol.">
        <title>The Global Catalogue of Microorganisms (GCM) 10K type strain sequencing project: providing services to taxonomists for standard genome sequencing and annotation.</title>
        <authorList>
            <consortium name="The Broad Institute Genomics Platform"/>
            <consortium name="The Broad Institute Genome Sequencing Center for Infectious Disease"/>
            <person name="Wu L."/>
            <person name="Ma J."/>
        </authorList>
    </citation>
    <scope>NUCLEOTIDE SEQUENCE [LARGE SCALE GENOMIC DNA]</scope>
    <source>
        <strain evidence="2">KLKA75</strain>
    </source>
</reference>
<evidence type="ECO:0000313" key="1">
    <source>
        <dbReference type="EMBL" id="MFC4906218.1"/>
    </source>
</evidence>